<dbReference type="AlphaFoldDB" id="A0A6G1LPS9"/>
<feature type="transmembrane region" description="Helical" evidence="10">
    <location>
        <begin position="253"/>
        <end position="271"/>
    </location>
</feature>
<evidence type="ECO:0000256" key="4">
    <source>
        <dbReference type="ARBA" id="ARBA00022692"/>
    </source>
</evidence>
<feature type="transmembrane region" description="Helical" evidence="10">
    <location>
        <begin position="133"/>
        <end position="154"/>
    </location>
</feature>
<gene>
    <name evidence="11" type="primary">Or-349</name>
    <name evidence="11" type="synonym">Nful_v1.0-Or-349-df</name>
    <name evidence="11" type="ORF">NFUL_NFUL000042</name>
</gene>
<keyword evidence="7 10" id="KW-0472">Membrane</keyword>
<dbReference type="GO" id="GO:0005549">
    <property type="term" value="F:odorant binding"/>
    <property type="evidence" value="ECO:0007669"/>
    <property type="project" value="InterPro"/>
</dbReference>
<evidence type="ECO:0000256" key="3">
    <source>
        <dbReference type="ARBA" id="ARBA00022606"/>
    </source>
</evidence>
<evidence type="ECO:0000256" key="8">
    <source>
        <dbReference type="ARBA" id="ARBA00023170"/>
    </source>
</evidence>
<feature type="transmembrane region" description="Helical" evidence="10">
    <location>
        <begin position="30"/>
        <end position="48"/>
    </location>
</feature>
<keyword evidence="3" id="KW-0716">Sensory transduction</keyword>
<dbReference type="InterPro" id="IPR004117">
    <property type="entry name" value="7tm6_olfct_rcpt"/>
</dbReference>
<evidence type="ECO:0000256" key="2">
    <source>
        <dbReference type="ARBA" id="ARBA00022475"/>
    </source>
</evidence>
<evidence type="ECO:0000256" key="9">
    <source>
        <dbReference type="ARBA" id="ARBA00023224"/>
    </source>
</evidence>
<feature type="transmembrane region" description="Helical" evidence="10">
    <location>
        <begin position="81"/>
        <end position="102"/>
    </location>
</feature>
<dbReference type="Pfam" id="PF02949">
    <property type="entry name" value="7tm_6"/>
    <property type="match status" value="1"/>
</dbReference>
<keyword evidence="12" id="KW-1185">Reference proteome</keyword>
<keyword evidence="5" id="KW-0552">Olfaction</keyword>
<evidence type="ECO:0000313" key="11">
    <source>
        <dbReference type="EMBL" id="KAF3054606.1"/>
    </source>
</evidence>
<dbReference type="GO" id="GO:0004984">
    <property type="term" value="F:olfactory receptor activity"/>
    <property type="evidence" value="ECO:0007669"/>
    <property type="project" value="InterPro"/>
</dbReference>
<reference evidence="11 12" key="1">
    <citation type="submission" date="2019-08" db="EMBL/GenBank/DDBJ databases">
        <title>High quality draft denovo assembly of Nylanderia fulva.</title>
        <authorList>
            <person name="Vargo E.L."/>
            <person name="Tarone A.M."/>
            <person name="Konganti K.R."/>
        </authorList>
    </citation>
    <scope>NUCLEOTIDE SEQUENCE [LARGE SCALE GENOMIC DNA]</scope>
    <source>
        <strain evidence="11">TAMU-Nful-2015</strain>
        <tissue evidence="11">Whole body</tissue>
    </source>
</reference>
<evidence type="ECO:0000256" key="6">
    <source>
        <dbReference type="ARBA" id="ARBA00022989"/>
    </source>
</evidence>
<sequence>MEYVENYFKLNQLLLLVSGIWPYQSKWSAYLMRVIYIALIIMVVIFQFKELFEHMWKDWALQKTDEEIKVMHEHAKTVRKFTFYYIFLAYGFLSMYIIYISMPEILDVISPINESRPRRQPFDYTYFIDEEKYFYVIRFCMFSLCYIIPSIYLISCTMFMAFTQHVCAMYKILGYHAEHLFYGSPSENDLKHGVRMRCKDIAIFVRLHYSILQFVDTLETCHTISFLLDLVTCICGLSITLTQIPNMIGDMEVAIRSISLTGSMLAYLYVYNYMGQKITDMSLGINEKFHFGTELIIDNNETMPSSVFLTACKFYIMSVQSFGMVIQTAVSYCMFLKQM</sequence>
<name>A0A6G1LPS9_9HYME</name>
<organism evidence="11 12">
    <name type="scientific">Nylanderia fulva</name>
    <dbReference type="NCBI Taxonomy" id="613905"/>
    <lineage>
        <taxon>Eukaryota</taxon>
        <taxon>Metazoa</taxon>
        <taxon>Ecdysozoa</taxon>
        <taxon>Arthropoda</taxon>
        <taxon>Hexapoda</taxon>
        <taxon>Insecta</taxon>
        <taxon>Pterygota</taxon>
        <taxon>Neoptera</taxon>
        <taxon>Endopterygota</taxon>
        <taxon>Hymenoptera</taxon>
        <taxon>Apocrita</taxon>
        <taxon>Aculeata</taxon>
        <taxon>Formicoidea</taxon>
        <taxon>Formicidae</taxon>
        <taxon>Formicinae</taxon>
        <taxon>Nylanderia</taxon>
    </lineage>
</organism>
<proteinExistence type="predicted"/>
<evidence type="ECO:0000256" key="1">
    <source>
        <dbReference type="ARBA" id="ARBA00004651"/>
    </source>
</evidence>
<dbReference type="Proteomes" id="UP000479987">
    <property type="component" value="Unassembled WGS sequence"/>
</dbReference>
<dbReference type="GO" id="GO:0005886">
    <property type="term" value="C:plasma membrane"/>
    <property type="evidence" value="ECO:0007669"/>
    <property type="project" value="UniProtKB-SubCell"/>
</dbReference>
<keyword evidence="8 11" id="KW-0675">Receptor</keyword>
<protein>
    <submittedName>
        <fullName evidence="11">Odorant receptor 349</fullName>
    </submittedName>
</protein>
<feature type="transmembrane region" description="Helical" evidence="10">
    <location>
        <begin position="314"/>
        <end position="335"/>
    </location>
</feature>
<evidence type="ECO:0000256" key="5">
    <source>
        <dbReference type="ARBA" id="ARBA00022725"/>
    </source>
</evidence>
<comment type="subcellular location">
    <subcellularLocation>
        <location evidence="1">Cell membrane</location>
        <topology evidence="1">Multi-pass membrane protein</topology>
    </subcellularLocation>
</comment>
<evidence type="ECO:0000313" key="12">
    <source>
        <dbReference type="Proteomes" id="UP000479987"/>
    </source>
</evidence>
<dbReference type="PANTHER" id="PTHR21137:SF35">
    <property type="entry name" value="ODORANT RECEPTOR 19A-RELATED"/>
    <property type="match status" value="1"/>
</dbReference>
<evidence type="ECO:0000256" key="7">
    <source>
        <dbReference type="ARBA" id="ARBA00023136"/>
    </source>
</evidence>
<accession>A0A6G1LPS9</accession>
<keyword evidence="2" id="KW-1003">Cell membrane</keyword>
<dbReference type="PANTHER" id="PTHR21137">
    <property type="entry name" value="ODORANT RECEPTOR"/>
    <property type="match status" value="1"/>
</dbReference>
<evidence type="ECO:0000256" key="10">
    <source>
        <dbReference type="SAM" id="Phobius"/>
    </source>
</evidence>
<keyword evidence="9" id="KW-0807">Transducer</keyword>
<dbReference type="EMBL" id="SGBU01000013">
    <property type="protein sequence ID" value="KAF3054606.1"/>
    <property type="molecule type" value="Genomic_DNA"/>
</dbReference>
<keyword evidence="6 10" id="KW-1133">Transmembrane helix</keyword>
<dbReference type="GO" id="GO:0007165">
    <property type="term" value="P:signal transduction"/>
    <property type="evidence" value="ECO:0007669"/>
    <property type="project" value="UniProtKB-KW"/>
</dbReference>
<comment type="caution">
    <text evidence="11">The sequence shown here is derived from an EMBL/GenBank/DDBJ whole genome shotgun (WGS) entry which is preliminary data.</text>
</comment>
<keyword evidence="4 10" id="KW-0812">Transmembrane</keyword>